<comment type="caution">
    <text evidence="1">The sequence shown here is derived from an EMBL/GenBank/DDBJ whole genome shotgun (WGS) entry which is preliminary data.</text>
</comment>
<evidence type="ECO:0000313" key="1">
    <source>
        <dbReference type="EMBL" id="KAF3289288.1"/>
    </source>
</evidence>
<proteinExistence type="predicted"/>
<sequence length="196" mass="21893">MWPYQQGVAALEVVQYISETPSKLQDRASRAADQRVFGRDRTHRKIQEGFRIFSGELGLCRRPRDVTFVGLGPGQASENRLCTNRVQARTGSSFWKLLDIGIKIIFDSVADPVAGEGVFKLGRNTGATFGMVNTVKDGVYILENCQTTKEWCVCIEDGPAEFSQQGDSGSLVFNTRFQAVGMIKLDVPLYRYIETR</sequence>
<dbReference type="EMBL" id="JAABOJ010000002">
    <property type="protein sequence ID" value="KAF3289288.1"/>
    <property type="molecule type" value="Genomic_DNA"/>
</dbReference>
<name>A0A7C8VP61_ORBOL</name>
<accession>A0A7C8VP61</accession>
<gene>
    <name evidence="1" type="ORF">TWF970_003068</name>
</gene>
<dbReference type="InterPro" id="IPR009003">
    <property type="entry name" value="Peptidase_S1_PA"/>
</dbReference>
<reference evidence="1 2" key="1">
    <citation type="submission" date="2020-01" db="EMBL/GenBank/DDBJ databases">
        <authorList>
            <person name="Palmer J.M."/>
        </authorList>
    </citation>
    <scope>NUCLEOTIDE SEQUENCE [LARGE SCALE GENOMIC DNA]</scope>
    <source>
        <strain evidence="1 2">TWF970</strain>
    </source>
</reference>
<organism evidence="1 2">
    <name type="scientific">Orbilia oligospora</name>
    <name type="common">Nematode-trapping fungus</name>
    <name type="synonym">Arthrobotrys oligospora</name>
    <dbReference type="NCBI Taxonomy" id="2813651"/>
    <lineage>
        <taxon>Eukaryota</taxon>
        <taxon>Fungi</taxon>
        <taxon>Dikarya</taxon>
        <taxon>Ascomycota</taxon>
        <taxon>Pezizomycotina</taxon>
        <taxon>Orbiliomycetes</taxon>
        <taxon>Orbiliales</taxon>
        <taxon>Orbiliaceae</taxon>
        <taxon>Orbilia</taxon>
    </lineage>
</organism>
<dbReference type="OrthoDB" id="5424209at2759"/>
<dbReference type="SUPFAM" id="SSF50494">
    <property type="entry name" value="Trypsin-like serine proteases"/>
    <property type="match status" value="1"/>
</dbReference>
<dbReference type="AlphaFoldDB" id="A0A7C8VP61"/>
<protein>
    <submittedName>
        <fullName evidence="1">Uncharacterized protein</fullName>
    </submittedName>
</protein>
<evidence type="ECO:0000313" key="2">
    <source>
        <dbReference type="Proteomes" id="UP000474640"/>
    </source>
</evidence>
<dbReference type="Proteomes" id="UP000474640">
    <property type="component" value="Unassembled WGS sequence"/>
</dbReference>